<proteinExistence type="predicted"/>
<evidence type="ECO:0000256" key="1">
    <source>
        <dbReference type="SAM" id="Phobius"/>
    </source>
</evidence>
<feature type="transmembrane region" description="Helical" evidence="1">
    <location>
        <begin position="21"/>
        <end position="46"/>
    </location>
</feature>
<comment type="caution">
    <text evidence="2">The sequence shown here is derived from an EMBL/GenBank/DDBJ whole genome shotgun (WGS) entry which is preliminary data.</text>
</comment>
<organism evidence="2 3">
    <name type="scientific">Zhongshania borealis</name>
    <dbReference type="NCBI Taxonomy" id="889488"/>
    <lineage>
        <taxon>Bacteria</taxon>
        <taxon>Pseudomonadati</taxon>
        <taxon>Pseudomonadota</taxon>
        <taxon>Gammaproteobacteria</taxon>
        <taxon>Cellvibrionales</taxon>
        <taxon>Spongiibacteraceae</taxon>
        <taxon>Zhongshania</taxon>
    </lineage>
</organism>
<dbReference type="Pfam" id="PF05751">
    <property type="entry name" value="FixH"/>
    <property type="match status" value="1"/>
</dbReference>
<keyword evidence="1" id="KW-0812">Transmembrane</keyword>
<keyword evidence="1" id="KW-0472">Membrane</keyword>
<dbReference type="RefSeq" id="WP_344932314.1">
    <property type="nucleotide sequence ID" value="NZ_BAABDM010000001.1"/>
</dbReference>
<keyword evidence="3" id="KW-1185">Reference proteome</keyword>
<name>A0ABP7WCB6_9GAMM</name>
<accession>A0ABP7WCB6</accession>
<protein>
    <submittedName>
        <fullName evidence="2">FixH family protein</fullName>
    </submittedName>
</protein>
<dbReference type="EMBL" id="BAABDM010000001">
    <property type="protein sequence ID" value="GAA4085976.1"/>
    <property type="molecule type" value="Genomic_DNA"/>
</dbReference>
<dbReference type="InterPro" id="IPR008620">
    <property type="entry name" value="FixH"/>
</dbReference>
<sequence length="185" mass="20998">MTANVSMQIKHGASEKWYRQFWPWFLIVLPGTVVIASIITLVIAIIHSDNLVRDDYYKDGLAINRYLEQDAFASQMQLSAGGQLAGDNIKITLNGTALSEYSHLLLQWQHPTSEELDFQTVLINDGENHYSAQLTQSVTGRWYLTLASFNNNEASDWRLKTEFDTDHTQQFVMDDQANNQGAQTP</sequence>
<keyword evidence="1" id="KW-1133">Transmembrane helix</keyword>
<dbReference type="Proteomes" id="UP001500392">
    <property type="component" value="Unassembled WGS sequence"/>
</dbReference>
<evidence type="ECO:0000313" key="2">
    <source>
        <dbReference type="EMBL" id="GAA4085976.1"/>
    </source>
</evidence>
<gene>
    <name evidence="2" type="ORF">GCM10022414_05980</name>
</gene>
<reference evidence="3" key="1">
    <citation type="journal article" date="2019" name="Int. J. Syst. Evol. Microbiol.">
        <title>The Global Catalogue of Microorganisms (GCM) 10K type strain sequencing project: providing services to taxonomists for standard genome sequencing and annotation.</title>
        <authorList>
            <consortium name="The Broad Institute Genomics Platform"/>
            <consortium name="The Broad Institute Genome Sequencing Center for Infectious Disease"/>
            <person name="Wu L."/>
            <person name="Ma J."/>
        </authorList>
    </citation>
    <scope>NUCLEOTIDE SEQUENCE [LARGE SCALE GENOMIC DNA]</scope>
    <source>
        <strain evidence="3">JCM 17304</strain>
    </source>
</reference>
<evidence type="ECO:0000313" key="3">
    <source>
        <dbReference type="Proteomes" id="UP001500392"/>
    </source>
</evidence>